<proteinExistence type="predicted"/>
<protein>
    <submittedName>
        <fullName evidence="8">Pdpk1 protein</fullName>
    </submittedName>
</protein>
<evidence type="ECO:0000256" key="3">
    <source>
        <dbReference type="ARBA" id="ARBA00022741"/>
    </source>
</evidence>
<dbReference type="InterPro" id="IPR011009">
    <property type="entry name" value="Kinase-like_dom_sf"/>
</dbReference>
<keyword evidence="9" id="KW-1185">Reference proteome</keyword>
<evidence type="ECO:0000259" key="7">
    <source>
        <dbReference type="PROSITE" id="PS50011"/>
    </source>
</evidence>
<evidence type="ECO:0000256" key="6">
    <source>
        <dbReference type="SAM" id="MobiDB-lite"/>
    </source>
</evidence>
<dbReference type="OrthoDB" id="347657at2759"/>
<keyword evidence="2" id="KW-0808">Transferase</keyword>
<dbReference type="PROSITE" id="PS50011">
    <property type="entry name" value="PROTEIN_KINASE_DOM"/>
    <property type="match status" value="1"/>
</dbReference>
<dbReference type="SMART" id="SM00220">
    <property type="entry name" value="S_TKc"/>
    <property type="match status" value="1"/>
</dbReference>
<sequence>MSFPLPPRLRRRVTDFDVDEKVLGDGSLALVHVAWEKAGGKQYALKAFDRRLLRSNHKDADVTIEEHCLRRANHPGIVKLHASFRDEEWHYFTLELCPGGELWNMVRVVGCTESLARHYLGQVFEAVQYLRDAQIVHRDLKAENVLIGPKGNCKLIDFGCARDLANPQVKGAGTRNFKTVMEEYVGTSNFMAPEVVKNLSSDFRSDTWSLGCLVFQVLVGLPPFHGGSIIRVYKKIGKGFMEFPSNWLGDDARDLIHKMVVKDPDARLGSKNLREVEEHPFFNGIRFEGALPAEARHPMAADGWHGLDVGAVTNCSLPRGACETGAHGGSIRPAGGQGRGPNLGL</sequence>
<feature type="region of interest" description="Disordered" evidence="6">
    <location>
        <begin position="325"/>
        <end position="345"/>
    </location>
</feature>
<keyword evidence="1" id="KW-0723">Serine/threonine-protein kinase</keyword>
<dbReference type="GO" id="GO:0004674">
    <property type="term" value="F:protein serine/threonine kinase activity"/>
    <property type="evidence" value="ECO:0007669"/>
    <property type="project" value="UniProtKB-KW"/>
</dbReference>
<name>A0A812X983_SYMPI</name>
<evidence type="ECO:0000256" key="5">
    <source>
        <dbReference type="ARBA" id="ARBA00022840"/>
    </source>
</evidence>
<gene>
    <name evidence="8" type="primary">Pdpk1</name>
    <name evidence="8" type="ORF">SPIL2461_LOCUS20496</name>
</gene>
<evidence type="ECO:0000256" key="1">
    <source>
        <dbReference type="ARBA" id="ARBA00022527"/>
    </source>
</evidence>
<dbReference type="Proteomes" id="UP000649617">
    <property type="component" value="Unassembled WGS sequence"/>
</dbReference>
<organism evidence="8 9">
    <name type="scientific">Symbiodinium pilosum</name>
    <name type="common">Dinoflagellate</name>
    <dbReference type="NCBI Taxonomy" id="2952"/>
    <lineage>
        <taxon>Eukaryota</taxon>
        <taxon>Sar</taxon>
        <taxon>Alveolata</taxon>
        <taxon>Dinophyceae</taxon>
        <taxon>Suessiales</taxon>
        <taxon>Symbiodiniaceae</taxon>
        <taxon>Symbiodinium</taxon>
    </lineage>
</organism>
<dbReference type="InterPro" id="IPR000719">
    <property type="entry name" value="Prot_kinase_dom"/>
</dbReference>
<dbReference type="PROSITE" id="PS00108">
    <property type="entry name" value="PROTEIN_KINASE_ST"/>
    <property type="match status" value="1"/>
</dbReference>
<keyword evidence="3" id="KW-0547">Nucleotide-binding</keyword>
<keyword evidence="4" id="KW-0418">Kinase</keyword>
<dbReference type="SUPFAM" id="SSF56112">
    <property type="entry name" value="Protein kinase-like (PK-like)"/>
    <property type="match status" value="1"/>
</dbReference>
<evidence type="ECO:0000256" key="4">
    <source>
        <dbReference type="ARBA" id="ARBA00022777"/>
    </source>
</evidence>
<evidence type="ECO:0000256" key="2">
    <source>
        <dbReference type="ARBA" id="ARBA00022679"/>
    </source>
</evidence>
<dbReference type="PANTHER" id="PTHR24353">
    <property type="entry name" value="CYCLIC NUCLEOTIDE-DEPENDENT PROTEIN KINASE"/>
    <property type="match status" value="1"/>
</dbReference>
<dbReference type="Gene3D" id="3.30.200.20">
    <property type="entry name" value="Phosphorylase Kinase, domain 1"/>
    <property type="match status" value="1"/>
</dbReference>
<dbReference type="GO" id="GO:0005524">
    <property type="term" value="F:ATP binding"/>
    <property type="evidence" value="ECO:0007669"/>
    <property type="project" value="UniProtKB-KW"/>
</dbReference>
<accession>A0A812X983</accession>
<feature type="domain" description="Protein kinase" evidence="7">
    <location>
        <begin position="17"/>
        <end position="282"/>
    </location>
</feature>
<dbReference type="InterPro" id="IPR008271">
    <property type="entry name" value="Ser/Thr_kinase_AS"/>
</dbReference>
<evidence type="ECO:0000313" key="9">
    <source>
        <dbReference type="Proteomes" id="UP000649617"/>
    </source>
</evidence>
<keyword evidence="5" id="KW-0067">ATP-binding</keyword>
<dbReference type="AlphaFoldDB" id="A0A812X983"/>
<reference evidence="8" key="1">
    <citation type="submission" date="2021-02" db="EMBL/GenBank/DDBJ databases">
        <authorList>
            <person name="Dougan E. K."/>
            <person name="Rhodes N."/>
            <person name="Thang M."/>
            <person name="Chan C."/>
        </authorList>
    </citation>
    <scope>NUCLEOTIDE SEQUENCE</scope>
</reference>
<dbReference type="EMBL" id="CAJNIZ010045428">
    <property type="protein sequence ID" value="CAE7719883.1"/>
    <property type="molecule type" value="Genomic_DNA"/>
</dbReference>
<evidence type="ECO:0000313" key="8">
    <source>
        <dbReference type="EMBL" id="CAE7719883.1"/>
    </source>
</evidence>
<feature type="compositionally biased region" description="Gly residues" evidence="6">
    <location>
        <begin position="335"/>
        <end position="345"/>
    </location>
</feature>
<dbReference type="Gene3D" id="1.10.510.10">
    <property type="entry name" value="Transferase(Phosphotransferase) domain 1"/>
    <property type="match status" value="1"/>
</dbReference>
<dbReference type="Pfam" id="PF00069">
    <property type="entry name" value="Pkinase"/>
    <property type="match status" value="1"/>
</dbReference>
<comment type="caution">
    <text evidence="8">The sequence shown here is derived from an EMBL/GenBank/DDBJ whole genome shotgun (WGS) entry which is preliminary data.</text>
</comment>